<dbReference type="AlphaFoldDB" id="A0AAV3SEH0"/>
<accession>A0AAV3SEH0</accession>
<reference evidence="2" key="1">
    <citation type="journal article" date="2014" name="Int. J. Syst. Evol. Microbiol.">
        <title>Complete genome sequence of Corynebacterium casei LMG S-19264T (=DSM 44701T), isolated from a smear-ripened cheese.</title>
        <authorList>
            <consortium name="US DOE Joint Genome Institute (JGI-PGF)"/>
            <person name="Walter F."/>
            <person name="Albersmeier A."/>
            <person name="Kalinowski J."/>
            <person name="Ruckert C."/>
        </authorList>
    </citation>
    <scope>NUCLEOTIDE SEQUENCE</scope>
    <source>
        <strain evidence="2">JCM 12289</strain>
    </source>
</reference>
<dbReference type="GeneID" id="71760741"/>
<dbReference type="KEGG" id="hdo:MUK72_02795"/>
<dbReference type="RefSeq" id="WP_244703702.1">
    <property type="nucleotide sequence ID" value="NZ_BAAADN010000022.1"/>
</dbReference>
<dbReference type="Proteomes" id="UP001500962">
    <property type="component" value="Unassembled WGS sequence"/>
</dbReference>
<evidence type="ECO:0000313" key="5">
    <source>
        <dbReference type="Proteomes" id="UP001500962"/>
    </source>
</evidence>
<reference evidence="2" key="3">
    <citation type="submission" date="2023-12" db="EMBL/GenBank/DDBJ databases">
        <authorList>
            <person name="Sun Q."/>
            <person name="Inoue M."/>
        </authorList>
    </citation>
    <scope>NUCLEOTIDE SEQUENCE</scope>
    <source>
        <strain evidence="2">JCM 12289</strain>
    </source>
</reference>
<dbReference type="Pfam" id="PF23366">
    <property type="entry name" value="Beta-prop_HVO_0234"/>
    <property type="match status" value="1"/>
</dbReference>
<evidence type="ECO:0000313" key="3">
    <source>
        <dbReference type="EMBL" id="UOO95647.1"/>
    </source>
</evidence>
<dbReference type="Proteomes" id="UP000830542">
    <property type="component" value="Chromosome"/>
</dbReference>
<evidence type="ECO:0000259" key="1">
    <source>
        <dbReference type="Pfam" id="PF23366"/>
    </source>
</evidence>
<protein>
    <recommendedName>
        <fullName evidence="1">HVO-0234-like beta-propeller domain-containing protein</fullName>
    </recommendedName>
</protein>
<proteinExistence type="predicted"/>
<dbReference type="EMBL" id="CP095005">
    <property type="protein sequence ID" value="UOO95647.1"/>
    <property type="molecule type" value="Genomic_DNA"/>
</dbReference>
<name>A0AAV3SEH0_HALDO</name>
<gene>
    <name evidence="2" type="ORF">GCM10008985_13460</name>
    <name evidence="3" type="ORF">MUK72_02795</name>
</gene>
<dbReference type="EMBL" id="BAAADN010000022">
    <property type="protein sequence ID" value="GAA0458534.1"/>
    <property type="molecule type" value="Genomic_DNA"/>
</dbReference>
<evidence type="ECO:0000313" key="4">
    <source>
        <dbReference type="Proteomes" id="UP000830542"/>
    </source>
</evidence>
<evidence type="ECO:0000313" key="2">
    <source>
        <dbReference type="EMBL" id="GAA0458534.1"/>
    </source>
</evidence>
<organism evidence="2 5">
    <name type="scientific">Halococcus dombrowskii</name>
    <dbReference type="NCBI Taxonomy" id="179637"/>
    <lineage>
        <taxon>Archaea</taxon>
        <taxon>Methanobacteriati</taxon>
        <taxon>Methanobacteriota</taxon>
        <taxon>Stenosarchaea group</taxon>
        <taxon>Halobacteria</taxon>
        <taxon>Halobacteriales</taxon>
        <taxon>Halococcaceae</taxon>
        <taxon>Halococcus</taxon>
    </lineage>
</organism>
<sequence>MSSIDEKRVHGANTEPTALFVASDIGLTRVSVAGERVGEIELRDRRPVHDLTFDEKLAIATDEDVLVGDSLTETGFGPATAVGFQDGLVAAAPDGRVARRIDDEWHDVGTVETVHAIDGDLLATDGGIYRLTDDGLTHVGLDAVRDVAVEGVPRTATATGLYRLGNGWIDELDGDFRMVSADIDGELAHAATADEFYAHDDGEWRAIETEKSIAAVAYAGLVYAVATDGTLLVGTGDGWRDHPLGIGEPHALVAADRKPV</sequence>
<dbReference type="InterPro" id="IPR056505">
    <property type="entry name" value="Beta-prop_HVO_0234"/>
</dbReference>
<feature type="domain" description="HVO-0234-like beta-propeller" evidence="1">
    <location>
        <begin position="3"/>
        <end position="252"/>
    </location>
</feature>
<reference evidence="3" key="2">
    <citation type="submission" date="2022-04" db="EMBL/GenBank/DDBJ databases">
        <title>Sequencing and genomic assembly of Halococcus dombrowskii.</title>
        <authorList>
            <person name="Lim S.W."/>
            <person name="MacLea K.S."/>
        </authorList>
    </citation>
    <scope>NUCLEOTIDE SEQUENCE</scope>
    <source>
        <strain evidence="3">H4</strain>
    </source>
</reference>
<keyword evidence="4" id="KW-1185">Reference proteome</keyword>